<dbReference type="InterPro" id="IPR003313">
    <property type="entry name" value="AraC-bd"/>
</dbReference>
<dbReference type="InterPro" id="IPR020449">
    <property type="entry name" value="Tscrpt_reg_AraC-type_HTH"/>
</dbReference>
<dbReference type="OrthoDB" id="249627at2"/>
<reference evidence="6" key="1">
    <citation type="submission" date="2018-12" db="EMBL/GenBank/DDBJ databases">
        <title>Genome sequence of Peanibacillus sp.</title>
        <authorList>
            <person name="Subramani G."/>
            <person name="Srinivasan S."/>
            <person name="Kim M.K."/>
        </authorList>
    </citation>
    <scope>NUCLEOTIDE SEQUENCE [LARGE SCALE GENOMIC DNA]</scope>
    <source>
        <strain evidence="6">18JY67-1</strain>
    </source>
</reference>
<evidence type="ECO:0000256" key="1">
    <source>
        <dbReference type="ARBA" id="ARBA00023015"/>
    </source>
</evidence>
<evidence type="ECO:0000259" key="4">
    <source>
        <dbReference type="PROSITE" id="PS01124"/>
    </source>
</evidence>
<dbReference type="PRINTS" id="PR00032">
    <property type="entry name" value="HTHARAC"/>
</dbReference>
<organism evidence="5 6">
    <name type="scientific">Paenibacillus albus</name>
    <dbReference type="NCBI Taxonomy" id="2495582"/>
    <lineage>
        <taxon>Bacteria</taxon>
        <taxon>Bacillati</taxon>
        <taxon>Bacillota</taxon>
        <taxon>Bacilli</taxon>
        <taxon>Bacillales</taxon>
        <taxon>Paenibacillaceae</taxon>
        <taxon>Paenibacillus</taxon>
    </lineage>
</organism>
<dbReference type="GO" id="GO:0003700">
    <property type="term" value="F:DNA-binding transcription factor activity"/>
    <property type="evidence" value="ECO:0007669"/>
    <property type="project" value="InterPro"/>
</dbReference>
<feature type="domain" description="HTH araC/xylS-type" evidence="4">
    <location>
        <begin position="195"/>
        <end position="293"/>
    </location>
</feature>
<keyword evidence="3" id="KW-0804">Transcription</keyword>
<protein>
    <submittedName>
        <fullName evidence="5">AraC family transcriptional regulator</fullName>
    </submittedName>
</protein>
<dbReference type="Proteomes" id="UP000272528">
    <property type="component" value="Chromosome"/>
</dbReference>
<dbReference type="KEGG" id="palb:EJC50_27870"/>
<evidence type="ECO:0000256" key="3">
    <source>
        <dbReference type="ARBA" id="ARBA00023163"/>
    </source>
</evidence>
<dbReference type="Pfam" id="PF02311">
    <property type="entry name" value="AraC_binding"/>
    <property type="match status" value="1"/>
</dbReference>
<evidence type="ECO:0000313" key="5">
    <source>
        <dbReference type="EMBL" id="AZN43090.1"/>
    </source>
</evidence>
<dbReference type="InterPro" id="IPR018060">
    <property type="entry name" value="HTH_AraC"/>
</dbReference>
<dbReference type="AlphaFoldDB" id="A0A3Q8X8Z2"/>
<dbReference type="Pfam" id="PF12833">
    <property type="entry name" value="HTH_18"/>
    <property type="match status" value="1"/>
</dbReference>
<dbReference type="RefSeq" id="WP_126019335.1">
    <property type="nucleotide sequence ID" value="NZ_CP034437.1"/>
</dbReference>
<accession>A0A3Q8X8Z2</accession>
<dbReference type="PROSITE" id="PS01124">
    <property type="entry name" value="HTH_ARAC_FAMILY_2"/>
    <property type="match status" value="1"/>
</dbReference>
<gene>
    <name evidence="5" type="ORF">EJC50_27870</name>
</gene>
<dbReference type="PANTHER" id="PTHR43280:SF2">
    <property type="entry name" value="HTH-TYPE TRANSCRIPTIONAL REGULATOR EXSA"/>
    <property type="match status" value="1"/>
</dbReference>
<proteinExistence type="predicted"/>
<dbReference type="InterPro" id="IPR014710">
    <property type="entry name" value="RmlC-like_jellyroll"/>
</dbReference>
<dbReference type="InterPro" id="IPR011051">
    <property type="entry name" value="RmlC_Cupin_sf"/>
</dbReference>
<dbReference type="InterPro" id="IPR009057">
    <property type="entry name" value="Homeodomain-like_sf"/>
</dbReference>
<dbReference type="EMBL" id="CP034437">
    <property type="protein sequence ID" value="AZN43090.1"/>
    <property type="molecule type" value="Genomic_DNA"/>
</dbReference>
<dbReference type="SUPFAM" id="SSF51182">
    <property type="entry name" value="RmlC-like cupins"/>
    <property type="match status" value="1"/>
</dbReference>
<sequence length="302" mass="35332">MEQTQTEQDDYYRTRLTQTIAIEQMITMFYFEFGRDYVFSGESHNFWELLYVDRGVIEVMADDERHLLTQGMMIFHKPNEYHKFNAVGGKAPNVIVMTFECESEAITGFRDLVIQLEDEERNMLANIVREGMNAFEFPFRHPLKRREDAKLGSEQLIKCYLETLLLRLLRRQAVHARKPSLSSAAKERASDELARHIVKYLDDHLDRELSLDEISRMFMIGKTRLKELFKQATGHTVMAYAANARVERAKLMIRERTDNMTEIAEKLGFSSIHYFSKAFKKQTNMTPTEYARTVKARLSSAE</sequence>
<name>A0A3Q8X8Z2_9BACL</name>
<dbReference type="SMART" id="SM00342">
    <property type="entry name" value="HTH_ARAC"/>
    <property type="match status" value="1"/>
</dbReference>
<keyword evidence="2" id="KW-0238">DNA-binding</keyword>
<dbReference type="SUPFAM" id="SSF46689">
    <property type="entry name" value="Homeodomain-like"/>
    <property type="match status" value="2"/>
</dbReference>
<evidence type="ECO:0000256" key="2">
    <source>
        <dbReference type="ARBA" id="ARBA00023125"/>
    </source>
</evidence>
<keyword evidence="1" id="KW-0805">Transcription regulation</keyword>
<dbReference type="PANTHER" id="PTHR43280">
    <property type="entry name" value="ARAC-FAMILY TRANSCRIPTIONAL REGULATOR"/>
    <property type="match status" value="1"/>
</dbReference>
<dbReference type="PROSITE" id="PS00041">
    <property type="entry name" value="HTH_ARAC_FAMILY_1"/>
    <property type="match status" value="1"/>
</dbReference>
<dbReference type="InterPro" id="IPR018062">
    <property type="entry name" value="HTH_AraC-typ_CS"/>
</dbReference>
<dbReference type="GO" id="GO:0043565">
    <property type="term" value="F:sequence-specific DNA binding"/>
    <property type="evidence" value="ECO:0007669"/>
    <property type="project" value="InterPro"/>
</dbReference>
<dbReference type="Gene3D" id="1.10.10.60">
    <property type="entry name" value="Homeodomain-like"/>
    <property type="match status" value="2"/>
</dbReference>
<evidence type="ECO:0000313" key="6">
    <source>
        <dbReference type="Proteomes" id="UP000272528"/>
    </source>
</evidence>
<dbReference type="Gene3D" id="2.60.120.10">
    <property type="entry name" value="Jelly Rolls"/>
    <property type="match status" value="1"/>
</dbReference>
<keyword evidence="6" id="KW-1185">Reference proteome</keyword>